<dbReference type="PANTHER" id="PTHR42085:SF2">
    <property type="entry name" value="F-BOX DOMAIN-CONTAINING PROTEIN"/>
    <property type="match status" value="1"/>
</dbReference>
<evidence type="ECO:0000313" key="2">
    <source>
        <dbReference type="EMBL" id="KAF3225039.1"/>
    </source>
</evidence>
<evidence type="ECO:0000313" key="5">
    <source>
        <dbReference type="Proteomes" id="UP000483672"/>
    </source>
</evidence>
<dbReference type="InterPro" id="IPR038883">
    <property type="entry name" value="AN11006-like"/>
</dbReference>
<dbReference type="AlphaFoldDB" id="A0A6G1MB56"/>
<evidence type="ECO:0000313" key="4">
    <source>
        <dbReference type="Proteomes" id="UP000472727"/>
    </source>
</evidence>
<dbReference type="EMBL" id="WIWS01000016">
    <property type="protein sequence ID" value="KAF3225039.1"/>
    <property type="molecule type" value="Genomic_DNA"/>
</dbReference>
<dbReference type="OrthoDB" id="2951834at2759"/>
<name>A0A6G1MB56_ORBOL</name>
<comment type="caution">
    <text evidence="3">The sequence shown here is derived from an EMBL/GenBank/DDBJ whole genome shotgun (WGS) entry which is preliminary data.</text>
</comment>
<evidence type="ECO:0000313" key="3">
    <source>
        <dbReference type="EMBL" id="KAF3226434.1"/>
    </source>
</evidence>
<accession>A0A6G1MB56</accession>
<evidence type="ECO:0000313" key="1">
    <source>
        <dbReference type="EMBL" id="KAF3223141.1"/>
    </source>
</evidence>
<dbReference type="PANTHER" id="PTHR42085">
    <property type="entry name" value="F-BOX DOMAIN-CONTAINING PROTEIN"/>
    <property type="match status" value="1"/>
</dbReference>
<gene>
    <name evidence="2" type="ORF">TWF106_002920</name>
    <name evidence="3" type="ORF">TWF191_004696</name>
    <name evidence="1" type="ORF">TWF679_004337</name>
</gene>
<sequence>MDRQTPSFLGLPREIRDEVYKYLLLFEPTPKTTSLTPLARAMLMAQRDKPVFRKPVSVQNAILCVNKQIHDEAAEIFYGFNTFVVRIKSVNYSGFQEYRHPRFRRFNLIYIAPWESLTFDCRAKSPWEDPTGEWGHELGIRQSEGTILPFESENEGGTSVRTDIPWGYSYSETIDDSFEKHIHPIKLLNAYEARTLKLPAIRYRHLIRHIELDIESQFPQLEASNELCYSTEYLRLMLLPALNRLEKSLGDGGENVEVEVKVSGLIFEVDWEKGSASFLRAEDSERAFHIKRQLEKKMYTTLCRFLWPLTTMRWKSSPISTQLDSQYPGIMEKEFERCRTFRGQIGGDPEQNFKTHEIPEEIASVYVGYVWALVGGRLGVLATDWCISVGLLPDVLIFEPENETVYRELGLLG</sequence>
<dbReference type="Proteomes" id="UP000614610">
    <property type="component" value="Unassembled WGS sequence"/>
</dbReference>
<evidence type="ECO:0008006" key="6">
    <source>
        <dbReference type="Google" id="ProtNLM"/>
    </source>
</evidence>
<organism evidence="3 5">
    <name type="scientific">Orbilia oligospora</name>
    <name type="common">Nematode-trapping fungus</name>
    <name type="synonym">Arthrobotrys oligospora</name>
    <dbReference type="NCBI Taxonomy" id="2813651"/>
    <lineage>
        <taxon>Eukaryota</taxon>
        <taxon>Fungi</taxon>
        <taxon>Dikarya</taxon>
        <taxon>Ascomycota</taxon>
        <taxon>Pezizomycotina</taxon>
        <taxon>Orbiliomycetes</taxon>
        <taxon>Orbiliales</taxon>
        <taxon>Orbiliaceae</taxon>
        <taxon>Orbilia</taxon>
    </lineage>
</organism>
<protein>
    <recommendedName>
        <fullName evidence="6">F-box domain-containing protein</fullName>
    </recommendedName>
</protein>
<reference evidence="4 5" key="1">
    <citation type="submission" date="2019-06" db="EMBL/GenBank/DDBJ databases">
        <authorList>
            <person name="Palmer J.M."/>
        </authorList>
    </citation>
    <scope>NUCLEOTIDE SEQUENCE [LARGE SCALE GENOMIC DNA]</scope>
    <source>
        <strain evidence="2 4">TWF106</strain>
        <strain evidence="3 5">TWF191</strain>
        <strain evidence="1">TWF679</strain>
    </source>
</reference>
<dbReference type="Proteomes" id="UP000472727">
    <property type="component" value="Unassembled WGS sequence"/>
</dbReference>
<proteinExistence type="predicted"/>
<dbReference type="EMBL" id="WIPF01000023">
    <property type="protein sequence ID" value="KAF3226434.1"/>
    <property type="molecule type" value="Genomic_DNA"/>
</dbReference>
<dbReference type="Proteomes" id="UP000483672">
    <property type="component" value="Unassembled WGS sequence"/>
</dbReference>
<dbReference type="EMBL" id="WIWT01000002">
    <property type="protein sequence ID" value="KAF3223141.1"/>
    <property type="molecule type" value="Genomic_DNA"/>
</dbReference>